<keyword evidence="1" id="KW-0472">Membrane</keyword>
<gene>
    <name evidence="3" type="ORF">ACFVKH_00540</name>
</gene>
<dbReference type="Proteomes" id="UP001600165">
    <property type="component" value="Unassembled WGS sequence"/>
</dbReference>
<comment type="caution">
    <text evidence="3">The sequence shown here is derived from an EMBL/GenBank/DDBJ whole genome shotgun (WGS) entry which is preliminary data.</text>
</comment>
<feature type="domain" description="DUF3592" evidence="2">
    <location>
        <begin position="120"/>
        <end position="193"/>
    </location>
</feature>
<evidence type="ECO:0000313" key="3">
    <source>
        <dbReference type="EMBL" id="MFE4104742.1"/>
    </source>
</evidence>
<dbReference type="RefSeq" id="WP_377960316.1">
    <property type="nucleotide sequence ID" value="NZ_JBHZOL010000004.1"/>
</dbReference>
<reference evidence="3 4" key="1">
    <citation type="submission" date="2024-10" db="EMBL/GenBank/DDBJ databases">
        <authorList>
            <person name="Ratan Roy A."/>
            <person name="Morales Sandoval P.H."/>
            <person name="De Los Santos Villalobos S."/>
            <person name="Chakraborty S."/>
            <person name="Mukherjee J."/>
        </authorList>
    </citation>
    <scope>NUCLEOTIDE SEQUENCE [LARGE SCALE GENOMIC DNA]</scope>
    <source>
        <strain evidence="3 4">S1</strain>
    </source>
</reference>
<keyword evidence="1" id="KW-1133">Transmembrane helix</keyword>
<evidence type="ECO:0000313" key="4">
    <source>
        <dbReference type="Proteomes" id="UP001600165"/>
    </source>
</evidence>
<sequence length="239" mass="26643">MNQDWPKKQKISIDWEDDEVVSIEVDGVRYQDIEHILDPVDQAAVFRLLQRAAARENEPYLSDVLTSDSFTHSPLPVASGGVAVEKIVFWIFLPIALLLIALAVTFGIYTRRAIAREVSAPGEVVDLIAQESFDRDRRRVTYYFPVVEFYSADAKLHRVQLASGSSPPSHEVGEAVTVLYNPQKPLQARIQSFSSTLLMWLTPALLGFMGTIFFILAVALRLAFRTSPSPTSSFDQNGG</sequence>
<dbReference type="InterPro" id="IPR021994">
    <property type="entry name" value="DUF3592"/>
</dbReference>
<organism evidence="3 4">
    <name type="scientific">Almyronema epifaneia S1</name>
    <dbReference type="NCBI Taxonomy" id="2991925"/>
    <lineage>
        <taxon>Bacteria</taxon>
        <taxon>Bacillati</taxon>
        <taxon>Cyanobacteriota</taxon>
        <taxon>Cyanophyceae</taxon>
        <taxon>Nodosilineales</taxon>
        <taxon>Nodosilineaceae</taxon>
        <taxon>Almyronema</taxon>
        <taxon>Almyronema epifaneia</taxon>
    </lineage>
</organism>
<evidence type="ECO:0000256" key="1">
    <source>
        <dbReference type="SAM" id="Phobius"/>
    </source>
</evidence>
<dbReference type="EMBL" id="JBHZOL010000004">
    <property type="protein sequence ID" value="MFE4104742.1"/>
    <property type="molecule type" value="Genomic_DNA"/>
</dbReference>
<accession>A0ABW6IA48</accession>
<proteinExistence type="predicted"/>
<name>A0ABW6IA48_9CYAN</name>
<protein>
    <submittedName>
        <fullName evidence="3">DUF3592 domain-containing protein</fullName>
    </submittedName>
</protein>
<keyword evidence="1" id="KW-0812">Transmembrane</keyword>
<dbReference type="Pfam" id="PF12158">
    <property type="entry name" value="DUF3592"/>
    <property type="match status" value="1"/>
</dbReference>
<evidence type="ECO:0000259" key="2">
    <source>
        <dbReference type="Pfam" id="PF12158"/>
    </source>
</evidence>
<feature type="transmembrane region" description="Helical" evidence="1">
    <location>
        <begin position="197"/>
        <end position="224"/>
    </location>
</feature>
<feature type="transmembrane region" description="Helical" evidence="1">
    <location>
        <begin position="87"/>
        <end position="109"/>
    </location>
</feature>
<keyword evidence="4" id="KW-1185">Reference proteome</keyword>